<proteinExistence type="inferred from homology"/>
<dbReference type="PROSITE" id="PS00455">
    <property type="entry name" value="AMP_BINDING"/>
    <property type="match status" value="1"/>
</dbReference>
<evidence type="ECO:0000256" key="1">
    <source>
        <dbReference type="ARBA" id="ARBA00006432"/>
    </source>
</evidence>
<evidence type="ECO:0000259" key="3">
    <source>
        <dbReference type="Pfam" id="PF00501"/>
    </source>
</evidence>
<dbReference type="EMBL" id="JAODYH010000002">
    <property type="protein sequence ID" value="MCT9809603.1"/>
    <property type="molecule type" value="Genomic_DNA"/>
</dbReference>
<dbReference type="Pfam" id="PF13193">
    <property type="entry name" value="AMP-binding_C"/>
    <property type="match status" value="1"/>
</dbReference>
<dbReference type="RefSeq" id="WP_261498534.1">
    <property type="nucleotide sequence ID" value="NZ_JAODYH010000002.1"/>
</dbReference>
<dbReference type="InterPro" id="IPR042099">
    <property type="entry name" value="ANL_N_sf"/>
</dbReference>
<sequence length="544" mass="60102">MIAIHDASTIGEVFFQAAQRYADNSLMAVPVNPARNYHPQGYEISYADAAAQVRQLMRDYQQAGYGLGHRVGLLLESRPEHMLHKLALNALGVCCVPVNPDYRTGEFAYLIDHARLDLLLVLASHVDATEAALGESRHRPQVVVWEQWGQGLPAAARPAQSGQVGPDTPASILYTSGTTGRPKGCVLSHHYEVAAGHAYATRGGLASIREGAERLYNPLPLFHVNASILSFYCMLLTGGCQVQTDRFQPSRWWQEVRQTRATIVHYLGVVIQLLQLQPPTAEDRDHCVRFGFGAGVEPQLHAAFEERFGFPLLELWGMTEMVRAMVDCHAPRQVGSRAFGRAVEGVQARAVDDLDQEVPDGTPGELVIRHSEETPRKDFFSEYLDDAAATESAWCGGWFHTGDMVVRDDSGMFHFVDRRKNIIRRSGENIAAAEVEAMLLTHPWVEQAAVMAVADEVREEEVLACIVLKAGVPDSGDPSALAQAIFQHCHQAMAYYKAPGWIWFTPQIPTTGTQKIQKHAIFARGADPRQAPGMLDLRALKKRG</sequence>
<dbReference type="Gene3D" id="3.30.300.30">
    <property type="match status" value="1"/>
</dbReference>
<keyword evidence="2" id="KW-0436">Ligase</keyword>
<dbReference type="InterPro" id="IPR025110">
    <property type="entry name" value="AMP-bd_C"/>
</dbReference>
<evidence type="ECO:0000313" key="6">
    <source>
        <dbReference type="Proteomes" id="UP001525968"/>
    </source>
</evidence>
<organism evidence="5 6">
    <name type="scientific">Acidovorax bellezanensis</name>
    <dbReference type="NCBI Taxonomy" id="2976702"/>
    <lineage>
        <taxon>Bacteria</taxon>
        <taxon>Pseudomonadati</taxon>
        <taxon>Pseudomonadota</taxon>
        <taxon>Betaproteobacteria</taxon>
        <taxon>Burkholderiales</taxon>
        <taxon>Comamonadaceae</taxon>
        <taxon>Acidovorax</taxon>
    </lineage>
</organism>
<keyword evidence="6" id="KW-1185">Reference proteome</keyword>
<dbReference type="PANTHER" id="PTHR43201:SF5">
    <property type="entry name" value="MEDIUM-CHAIN ACYL-COA LIGASE ACSF2, MITOCHONDRIAL"/>
    <property type="match status" value="1"/>
</dbReference>
<evidence type="ECO:0000259" key="4">
    <source>
        <dbReference type="Pfam" id="PF13193"/>
    </source>
</evidence>
<dbReference type="Proteomes" id="UP001525968">
    <property type="component" value="Unassembled WGS sequence"/>
</dbReference>
<dbReference type="PANTHER" id="PTHR43201">
    <property type="entry name" value="ACYL-COA SYNTHETASE"/>
    <property type="match status" value="1"/>
</dbReference>
<feature type="domain" description="AMP-dependent synthetase/ligase" evidence="3">
    <location>
        <begin position="37"/>
        <end position="370"/>
    </location>
</feature>
<reference evidence="5 6" key="1">
    <citation type="submission" date="2022-09" db="EMBL/GenBank/DDBJ databases">
        <title>Draft genome of isolate Be4.</title>
        <authorList>
            <person name="Sanchez-Castro I."/>
            <person name="Martinez-Rodriguez P."/>
            <person name="Descostes M."/>
            <person name="Merroun M."/>
        </authorList>
    </citation>
    <scope>NUCLEOTIDE SEQUENCE [LARGE SCALE GENOMIC DNA]</scope>
    <source>
        <strain evidence="5 6">Be4</strain>
    </source>
</reference>
<dbReference type="Gene3D" id="3.40.50.12780">
    <property type="entry name" value="N-terminal domain of ligase-like"/>
    <property type="match status" value="1"/>
</dbReference>
<dbReference type="InterPro" id="IPR020845">
    <property type="entry name" value="AMP-binding_CS"/>
</dbReference>
<evidence type="ECO:0000256" key="2">
    <source>
        <dbReference type="ARBA" id="ARBA00022598"/>
    </source>
</evidence>
<evidence type="ECO:0000313" key="5">
    <source>
        <dbReference type="EMBL" id="MCT9809603.1"/>
    </source>
</evidence>
<feature type="domain" description="AMP-binding enzyme C-terminal" evidence="4">
    <location>
        <begin position="434"/>
        <end position="515"/>
    </location>
</feature>
<protein>
    <submittedName>
        <fullName evidence="5">AMP-binding protein</fullName>
    </submittedName>
</protein>
<gene>
    <name evidence="5" type="ORF">N0K08_03045</name>
</gene>
<comment type="similarity">
    <text evidence="1">Belongs to the ATP-dependent AMP-binding enzyme family.</text>
</comment>
<dbReference type="InterPro" id="IPR045851">
    <property type="entry name" value="AMP-bd_C_sf"/>
</dbReference>
<name>A0ABT2PKG0_9BURK</name>
<accession>A0ABT2PKG0</accession>
<dbReference type="Pfam" id="PF00501">
    <property type="entry name" value="AMP-binding"/>
    <property type="match status" value="1"/>
</dbReference>
<comment type="caution">
    <text evidence="5">The sequence shown here is derived from an EMBL/GenBank/DDBJ whole genome shotgun (WGS) entry which is preliminary data.</text>
</comment>
<dbReference type="InterPro" id="IPR000873">
    <property type="entry name" value="AMP-dep_synth/lig_dom"/>
</dbReference>
<dbReference type="SUPFAM" id="SSF56801">
    <property type="entry name" value="Acetyl-CoA synthetase-like"/>
    <property type="match status" value="1"/>
</dbReference>